<keyword evidence="2" id="KW-1185">Reference proteome</keyword>
<dbReference type="Proteomes" id="UP000594261">
    <property type="component" value="Chromosome 7"/>
</dbReference>
<evidence type="ECO:0000313" key="2">
    <source>
        <dbReference type="Proteomes" id="UP000594261"/>
    </source>
</evidence>
<dbReference type="Gramene" id="QL07p022156:mrna">
    <property type="protein sequence ID" value="QL07p022156:mrna"/>
    <property type="gene ID" value="QL07p022156"/>
</dbReference>
<evidence type="ECO:0000313" key="1">
    <source>
        <dbReference type="EnsemblPlants" id="QL07p022156:mrna"/>
    </source>
</evidence>
<reference evidence="1 2" key="1">
    <citation type="journal article" date="2016" name="G3 (Bethesda)">
        <title>First Draft Assembly and Annotation of the Genome of a California Endemic Oak Quercus lobata Nee (Fagaceae).</title>
        <authorList>
            <person name="Sork V.L."/>
            <person name="Fitz-Gibbon S.T."/>
            <person name="Puiu D."/>
            <person name="Crepeau M."/>
            <person name="Gugger P.F."/>
            <person name="Sherman R."/>
            <person name="Stevens K."/>
            <person name="Langley C.H."/>
            <person name="Pellegrini M."/>
            <person name="Salzberg S.L."/>
        </authorList>
    </citation>
    <scope>NUCLEOTIDE SEQUENCE [LARGE SCALE GENOMIC DNA]</scope>
    <source>
        <strain evidence="1 2">cv. SW786</strain>
    </source>
</reference>
<dbReference type="AlphaFoldDB" id="A0A7N2M3T5"/>
<proteinExistence type="predicted"/>
<sequence>MEFLSSICCCFYLPPRVSSDGGGALNQPLKSNFIKTEVHITILVPYFPVNSKLSHTIFTVIDFLSLAVSLFGSPSVTSYDLRQWLEAWQVATELTIVEVEPVITELEFWPKRSGIFRTKRVTDSSEWVWCRRRSLSRSLIVMAIFSRPEKLK</sequence>
<dbReference type="InParanoid" id="A0A7N2M3T5"/>
<dbReference type="EMBL" id="LRBV02000007">
    <property type="status" value="NOT_ANNOTATED_CDS"/>
    <property type="molecule type" value="Genomic_DNA"/>
</dbReference>
<accession>A0A7N2M3T5</accession>
<organism evidence="1 2">
    <name type="scientific">Quercus lobata</name>
    <name type="common">Valley oak</name>
    <dbReference type="NCBI Taxonomy" id="97700"/>
    <lineage>
        <taxon>Eukaryota</taxon>
        <taxon>Viridiplantae</taxon>
        <taxon>Streptophyta</taxon>
        <taxon>Embryophyta</taxon>
        <taxon>Tracheophyta</taxon>
        <taxon>Spermatophyta</taxon>
        <taxon>Magnoliopsida</taxon>
        <taxon>eudicotyledons</taxon>
        <taxon>Gunneridae</taxon>
        <taxon>Pentapetalae</taxon>
        <taxon>rosids</taxon>
        <taxon>fabids</taxon>
        <taxon>Fagales</taxon>
        <taxon>Fagaceae</taxon>
        <taxon>Quercus</taxon>
    </lineage>
</organism>
<reference evidence="1" key="2">
    <citation type="submission" date="2021-01" db="UniProtKB">
        <authorList>
            <consortium name="EnsemblPlants"/>
        </authorList>
    </citation>
    <scope>IDENTIFICATION</scope>
</reference>
<dbReference type="EnsemblPlants" id="QL07p022156:mrna">
    <property type="protein sequence ID" value="QL07p022156:mrna"/>
    <property type="gene ID" value="QL07p022156"/>
</dbReference>
<name>A0A7N2M3T5_QUELO</name>
<protein>
    <submittedName>
        <fullName evidence="1">Uncharacterized protein</fullName>
    </submittedName>
</protein>